<gene>
    <name evidence="2" type="ORF">ACH5RR_016014</name>
</gene>
<feature type="transmembrane region" description="Helical" evidence="1">
    <location>
        <begin position="166"/>
        <end position="187"/>
    </location>
</feature>
<keyword evidence="1" id="KW-0812">Transmembrane</keyword>
<evidence type="ECO:0000313" key="2">
    <source>
        <dbReference type="EMBL" id="KAL3523180.1"/>
    </source>
</evidence>
<organism evidence="2 3">
    <name type="scientific">Cinchona calisaya</name>
    <dbReference type="NCBI Taxonomy" id="153742"/>
    <lineage>
        <taxon>Eukaryota</taxon>
        <taxon>Viridiplantae</taxon>
        <taxon>Streptophyta</taxon>
        <taxon>Embryophyta</taxon>
        <taxon>Tracheophyta</taxon>
        <taxon>Spermatophyta</taxon>
        <taxon>Magnoliopsida</taxon>
        <taxon>eudicotyledons</taxon>
        <taxon>Gunneridae</taxon>
        <taxon>Pentapetalae</taxon>
        <taxon>asterids</taxon>
        <taxon>lamiids</taxon>
        <taxon>Gentianales</taxon>
        <taxon>Rubiaceae</taxon>
        <taxon>Cinchonoideae</taxon>
        <taxon>Cinchoneae</taxon>
        <taxon>Cinchona</taxon>
    </lineage>
</organism>
<evidence type="ECO:0000256" key="1">
    <source>
        <dbReference type="SAM" id="Phobius"/>
    </source>
</evidence>
<dbReference type="EMBL" id="JBJUIK010000007">
    <property type="protein sequence ID" value="KAL3523180.1"/>
    <property type="molecule type" value="Genomic_DNA"/>
</dbReference>
<reference evidence="2 3" key="1">
    <citation type="submission" date="2024-11" db="EMBL/GenBank/DDBJ databases">
        <title>A near-complete genome assembly of Cinchona calisaya.</title>
        <authorList>
            <person name="Lian D.C."/>
            <person name="Zhao X.W."/>
            <person name="Wei L."/>
        </authorList>
    </citation>
    <scope>NUCLEOTIDE SEQUENCE [LARGE SCALE GENOMIC DNA]</scope>
    <source>
        <tissue evidence="2">Nenye</tissue>
    </source>
</reference>
<dbReference type="AlphaFoldDB" id="A0ABD2ZXU7"/>
<keyword evidence="1" id="KW-0472">Membrane</keyword>
<protein>
    <submittedName>
        <fullName evidence="2">Uncharacterized protein</fullName>
    </submittedName>
</protein>
<proteinExistence type="predicted"/>
<keyword evidence="3" id="KW-1185">Reference proteome</keyword>
<evidence type="ECO:0000313" key="3">
    <source>
        <dbReference type="Proteomes" id="UP001630127"/>
    </source>
</evidence>
<feature type="transmembrane region" description="Helical" evidence="1">
    <location>
        <begin position="207"/>
        <end position="230"/>
    </location>
</feature>
<sequence>MSPRLDILERPFAALLSQSMPGSQSKVLVLHVDSDTTRYKIMISFEPDETKLSNKALAYNEKAVLGATPTAFEIKNACFSFKPVKTPSPDEFHFFFMQKFWNHISSSVTHFVDQAFSDENSWEPDATWAKVITSRYFVKDNDNLDQPVKSVAAVAILVADFSIPEVMASGICSAAILLIIGNAVFLVCHGPLEDAEYIVRFSPKASFQVSTALILSNLVFLIGTTLASILPQDKKCLGTNQFTVDDKVAPTLRQ</sequence>
<accession>A0ABD2ZXU7</accession>
<comment type="caution">
    <text evidence="2">The sequence shown here is derived from an EMBL/GenBank/DDBJ whole genome shotgun (WGS) entry which is preliminary data.</text>
</comment>
<keyword evidence="1" id="KW-1133">Transmembrane helix</keyword>
<name>A0ABD2ZXU7_9GENT</name>
<dbReference type="Proteomes" id="UP001630127">
    <property type="component" value="Unassembled WGS sequence"/>
</dbReference>